<dbReference type="Pfam" id="PF04542">
    <property type="entry name" value="Sigma70_r2"/>
    <property type="match status" value="1"/>
</dbReference>
<comment type="caution">
    <text evidence="7">The sequence shown here is derived from an EMBL/GenBank/DDBJ whole genome shotgun (WGS) entry which is preliminary data.</text>
</comment>
<dbReference type="SUPFAM" id="SSF88659">
    <property type="entry name" value="Sigma3 and sigma4 domains of RNA polymerase sigma factors"/>
    <property type="match status" value="1"/>
</dbReference>
<dbReference type="Gene3D" id="1.10.10.10">
    <property type="entry name" value="Winged helix-like DNA-binding domain superfamily/Winged helix DNA-binding domain"/>
    <property type="match status" value="1"/>
</dbReference>
<sequence>MKHRPDIHYWQTFIQGDREALGWLFRQYYPDLFRYGHKICADRAVLEDCIQELFIELWQSKNPPPSISVKAYLLKAMKYKLLKALRKRSTSQFQAELTENSVFEISYEDFIIGKQESEEKTARVVQALNQLTIRQKEIVYLKFYQNLGYEEISEIMNINYQVARNLLYQAVKAMKNILLRHYSLLSFLL</sequence>
<comment type="similarity">
    <text evidence="1">Belongs to the sigma-70 factor family. ECF subfamily.</text>
</comment>
<feature type="domain" description="RNA polymerase sigma factor 70 region 4 type 2" evidence="6">
    <location>
        <begin position="123"/>
        <end position="174"/>
    </location>
</feature>
<evidence type="ECO:0000256" key="4">
    <source>
        <dbReference type="ARBA" id="ARBA00023163"/>
    </source>
</evidence>
<dbReference type="InterPro" id="IPR036388">
    <property type="entry name" value="WH-like_DNA-bd_sf"/>
</dbReference>
<name>A0A4Q7N3A8_9BACT</name>
<dbReference type="InterPro" id="IPR013324">
    <property type="entry name" value="RNA_pol_sigma_r3/r4-like"/>
</dbReference>
<dbReference type="InterPro" id="IPR014284">
    <property type="entry name" value="RNA_pol_sigma-70_dom"/>
</dbReference>
<evidence type="ECO:0000256" key="2">
    <source>
        <dbReference type="ARBA" id="ARBA00023015"/>
    </source>
</evidence>
<dbReference type="SUPFAM" id="SSF88946">
    <property type="entry name" value="Sigma2 domain of RNA polymerase sigma factors"/>
    <property type="match status" value="1"/>
</dbReference>
<keyword evidence="4" id="KW-0804">Transcription</keyword>
<evidence type="ECO:0000256" key="1">
    <source>
        <dbReference type="ARBA" id="ARBA00010641"/>
    </source>
</evidence>
<feature type="domain" description="RNA polymerase sigma-70 region 2" evidence="5">
    <location>
        <begin position="24"/>
        <end position="89"/>
    </location>
</feature>
<dbReference type="CDD" id="cd06171">
    <property type="entry name" value="Sigma70_r4"/>
    <property type="match status" value="1"/>
</dbReference>
<evidence type="ECO:0000256" key="3">
    <source>
        <dbReference type="ARBA" id="ARBA00023082"/>
    </source>
</evidence>
<dbReference type="Pfam" id="PF08281">
    <property type="entry name" value="Sigma70_r4_2"/>
    <property type="match status" value="1"/>
</dbReference>
<organism evidence="7 8">
    <name type="scientific">Pseudobacter ginsenosidimutans</name>
    <dbReference type="NCBI Taxonomy" id="661488"/>
    <lineage>
        <taxon>Bacteria</taxon>
        <taxon>Pseudomonadati</taxon>
        <taxon>Bacteroidota</taxon>
        <taxon>Chitinophagia</taxon>
        <taxon>Chitinophagales</taxon>
        <taxon>Chitinophagaceae</taxon>
        <taxon>Pseudobacter</taxon>
    </lineage>
</organism>
<dbReference type="RefSeq" id="WP_165434881.1">
    <property type="nucleotide sequence ID" value="NZ_SGXA01000001.1"/>
</dbReference>
<dbReference type="NCBIfam" id="TIGR02937">
    <property type="entry name" value="sigma70-ECF"/>
    <property type="match status" value="1"/>
</dbReference>
<dbReference type="InterPro" id="IPR013249">
    <property type="entry name" value="RNA_pol_sigma70_r4_t2"/>
</dbReference>
<dbReference type="GO" id="GO:0003677">
    <property type="term" value="F:DNA binding"/>
    <property type="evidence" value="ECO:0007669"/>
    <property type="project" value="InterPro"/>
</dbReference>
<accession>A0A4Q7N3A8</accession>
<dbReference type="GO" id="GO:0006352">
    <property type="term" value="P:DNA-templated transcription initiation"/>
    <property type="evidence" value="ECO:0007669"/>
    <property type="project" value="InterPro"/>
</dbReference>
<keyword evidence="2" id="KW-0805">Transcription regulation</keyword>
<dbReference type="PANTHER" id="PTHR43133">
    <property type="entry name" value="RNA POLYMERASE ECF-TYPE SIGMA FACTO"/>
    <property type="match status" value="1"/>
</dbReference>
<gene>
    <name evidence="7" type="ORF">EV199_0679</name>
</gene>
<dbReference type="Gene3D" id="1.10.1740.10">
    <property type="match status" value="1"/>
</dbReference>
<evidence type="ECO:0000259" key="5">
    <source>
        <dbReference type="Pfam" id="PF04542"/>
    </source>
</evidence>
<evidence type="ECO:0000313" key="8">
    <source>
        <dbReference type="Proteomes" id="UP000293874"/>
    </source>
</evidence>
<dbReference type="InterPro" id="IPR013325">
    <property type="entry name" value="RNA_pol_sigma_r2"/>
</dbReference>
<dbReference type="EMBL" id="SGXA01000001">
    <property type="protein sequence ID" value="RZS74828.1"/>
    <property type="molecule type" value="Genomic_DNA"/>
</dbReference>
<evidence type="ECO:0000313" key="7">
    <source>
        <dbReference type="EMBL" id="RZS74828.1"/>
    </source>
</evidence>
<reference evidence="7 8" key="1">
    <citation type="submission" date="2019-02" db="EMBL/GenBank/DDBJ databases">
        <title>Genomic Encyclopedia of Type Strains, Phase IV (KMG-IV): sequencing the most valuable type-strain genomes for metagenomic binning, comparative biology and taxonomic classification.</title>
        <authorList>
            <person name="Goeker M."/>
        </authorList>
    </citation>
    <scope>NUCLEOTIDE SEQUENCE [LARGE SCALE GENOMIC DNA]</scope>
    <source>
        <strain evidence="7 8">DSM 18116</strain>
    </source>
</reference>
<dbReference type="AlphaFoldDB" id="A0A4Q7N3A8"/>
<evidence type="ECO:0000259" key="6">
    <source>
        <dbReference type="Pfam" id="PF08281"/>
    </source>
</evidence>
<protein>
    <submittedName>
        <fullName evidence="7">RNA polymerase sigma factor (Sigma-70 family)</fullName>
    </submittedName>
</protein>
<dbReference type="GO" id="GO:0016987">
    <property type="term" value="F:sigma factor activity"/>
    <property type="evidence" value="ECO:0007669"/>
    <property type="project" value="UniProtKB-KW"/>
</dbReference>
<keyword evidence="8" id="KW-1185">Reference proteome</keyword>
<proteinExistence type="inferred from homology"/>
<dbReference type="InterPro" id="IPR007627">
    <property type="entry name" value="RNA_pol_sigma70_r2"/>
</dbReference>
<keyword evidence="3" id="KW-0731">Sigma factor</keyword>
<dbReference type="Proteomes" id="UP000293874">
    <property type="component" value="Unassembled WGS sequence"/>
</dbReference>
<dbReference type="PANTHER" id="PTHR43133:SF46">
    <property type="entry name" value="RNA POLYMERASE SIGMA-70 FACTOR ECF SUBFAMILY"/>
    <property type="match status" value="1"/>
</dbReference>
<dbReference type="InterPro" id="IPR039425">
    <property type="entry name" value="RNA_pol_sigma-70-like"/>
</dbReference>